<dbReference type="Proteomes" id="UP001164733">
    <property type="component" value="Chromosome"/>
</dbReference>
<organism evidence="1 2">
    <name type="scientific">Clostridium estertheticum</name>
    <dbReference type="NCBI Taxonomy" id="238834"/>
    <lineage>
        <taxon>Bacteria</taxon>
        <taxon>Bacillati</taxon>
        <taxon>Bacillota</taxon>
        <taxon>Clostridia</taxon>
        <taxon>Eubacteriales</taxon>
        <taxon>Clostridiaceae</taxon>
        <taxon>Clostridium</taxon>
    </lineage>
</organism>
<proteinExistence type="predicted"/>
<name>A0AA47EML7_9CLOT</name>
<evidence type="ECO:0000313" key="1">
    <source>
        <dbReference type="EMBL" id="WAG62651.1"/>
    </source>
</evidence>
<dbReference type="AlphaFoldDB" id="A0AA47EML7"/>
<evidence type="ECO:0000313" key="2">
    <source>
        <dbReference type="Proteomes" id="UP001164733"/>
    </source>
</evidence>
<dbReference type="EMBL" id="CP086239">
    <property type="protein sequence ID" value="WAG62651.1"/>
    <property type="molecule type" value="Genomic_DNA"/>
</dbReference>
<dbReference type="RefSeq" id="WP_216125382.1">
    <property type="nucleotide sequence ID" value="NZ_CP086239.1"/>
</dbReference>
<accession>A0AA47EML7</accession>
<sequence length="230" mass="26954">MKKRRFCISILCFFLFFQYTKIGVAKNEHTPMKCEEKLNLLEPAKPKTIYDYELLPERNISTFKEKVLPVSLVQKKGNKVPFAIAYKNLNWQRPAYDSIWHSSLRRWSYVPLNMAYQQHIVYSYQGGLSYWYDLSSYLALPNGTGGPSPINEYAFTIKYPYVVRLVVFNFNITSIKYYKNQIVFSGVPLRKGLTIVDFDTRNFSDSKKLLQLATPDGYELDYLILYLSNH</sequence>
<reference evidence="1" key="1">
    <citation type="submission" date="2021-11" db="EMBL/GenBank/DDBJ databases">
        <title>Clostridia strains as spoilage organisms.</title>
        <authorList>
            <person name="Wambui J."/>
            <person name="Stevens M.J.A."/>
            <person name="Stephan R."/>
        </authorList>
    </citation>
    <scope>NUCLEOTIDE SEQUENCE</scope>
    <source>
        <strain evidence="1">CF009</strain>
    </source>
</reference>
<protein>
    <submittedName>
        <fullName evidence="1">Uncharacterized protein</fullName>
    </submittedName>
</protein>
<gene>
    <name evidence="1" type="ORF">LL038_10620</name>
</gene>